<accession>I7AU79</accession>
<sequence length="335" mass="38910">MNLYDLVKNDCHEEISRLEHPEFSRFRAVAFISMGKFKEALKYTEEGSFERAYVFYKLKKYKKALRILRHIDTEGSKVLTSQCLYYLGYYNTAYQILAEVKRDDDIVVNLQAMKGLATLADSNQYVFGNKFQLRKRDELAEFEDLSKHNFKHIEGYVDFIFNLAFESLSSEEDFVDFLSHQLEKQEMKGTIVEEQLKNIKGEEVNINILLKNQKETVEFNSGAIDRFSNPLHFQQNFPGIDTTGSTSKGNVSLWIEKVYNSNFNIKAEKIPLLSPKMVLLRILTLCKNGCLPSQKLLEKTKKWPESSIKNCLSVFDSKANLSKELYIRMSKDIMD</sequence>
<dbReference type="HOGENOM" id="CLU_071075_0_0_1"/>
<dbReference type="Gene3D" id="1.25.40.10">
    <property type="entry name" value="Tetratricopeptide repeat domain"/>
    <property type="match status" value="1"/>
</dbReference>
<gene>
    <name evidence="1" type="ordered locus">EROM_110550</name>
</gene>
<dbReference type="SUPFAM" id="SSF48452">
    <property type="entry name" value="TPR-like"/>
    <property type="match status" value="1"/>
</dbReference>
<proteinExistence type="predicted"/>
<dbReference type="EMBL" id="CP003530">
    <property type="protein sequence ID" value="AFN84037.1"/>
    <property type="molecule type" value="Genomic_DNA"/>
</dbReference>
<evidence type="ECO:0000313" key="2">
    <source>
        <dbReference type="Proteomes" id="UP000010094"/>
    </source>
</evidence>
<dbReference type="Pfam" id="PF17004">
    <property type="entry name" value="SRP_TPR_like"/>
    <property type="match status" value="1"/>
</dbReference>
<organism evidence="1 2">
    <name type="scientific">Encephalitozoon romaleae (strain SJ-2008)</name>
    <name type="common">Microsporidian parasite</name>
    <dbReference type="NCBI Taxonomy" id="1178016"/>
    <lineage>
        <taxon>Eukaryota</taxon>
        <taxon>Fungi</taxon>
        <taxon>Fungi incertae sedis</taxon>
        <taxon>Microsporidia</taxon>
        <taxon>Unikaryonidae</taxon>
        <taxon>Encephalitozoon</taxon>
    </lineage>
</organism>
<dbReference type="VEuPathDB" id="MicrosporidiaDB:EROM_110550"/>
<dbReference type="GeneID" id="20564654"/>
<dbReference type="RefSeq" id="XP_009265534.1">
    <property type="nucleotide sequence ID" value="XM_009267259.1"/>
</dbReference>
<dbReference type="Proteomes" id="UP000010094">
    <property type="component" value="Chromosome XI"/>
</dbReference>
<dbReference type="KEGG" id="ero:EROM_110550"/>
<keyword evidence="2" id="KW-1185">Reference proteome</keyword>
<evidence type="ECO:0000313" key="1">
    <source>
        <dbReference type="EMBL" id="AFN84037.1"/>
    </source>
</evidence>
<name>I7AU79_ENCRO</name>
<protein>
    <submittedName>
        <fullName evidence="1">Uncharacterized protein</fullName>
    </submittedName>
</protein>
<dbReference type="AlphaFoldDB" id="I7AU79"/>
<dbReference type="InterPro" id="IPR011990">
    <property type="entry name" value="TPR-like_helical_dom_sf"/>
</dbReference>
<reference evidence="1 2" key="1">
    <citation type="journal article" date="2012" name="Proc. Natl. Acad. Sci. U.S.A.">
        <title>Gain and loss of multiple functionally related, horizontally transferred genes in the reduced genomes of two microsporidian parasites.</title>
        <authorList>
            <person name="Pombert J.-F."/>
            <person name="Selman M."/>
            <person name="Burki F."/>
            <person name="Bardell F.T."/>
            <person name="Farinelli L."/>
            <person name="Solter L.F."/>
            <person name="Whitman D.W."/>
            <person name="Weiss L.M."/>
            <person name="Corradi N."/>
            <person name="Keeling P.J."/>
        </authorList>
    </citation>
    <scope>NUCLEOTIDE SEQUENCE [LARGE SCALE GENOMIC DNA]</scope>
    <source>
        <strain evidence="1 2">SJ-2008</strain>
    </source>
</reference>
<dbReference type="InterPro" id="IPR031545">
    <property type="entry name" value="SRP72_TPR-like"/>
</dbReference>
<dbReference type="OrthoDB" id="5421607at2759"/>